<gene>
    <name evidence="1" type="ORF">ABR82_01875</name>
</gene>
<comment type="caution">
    <text evidence="1">The sequence shown here is derived from an EMBL/GenBank/DDBJ whole genome shotgun (WGS) entry which is preliminary data.</text>
</comment>
<proteinExistence type="predicted"/>
<sequence>MNEIVYFAQRGASRVTPKIMKNLLHRLPLLKAEFTQIHAPKFPHLVDQLEFLADVVEDFAEGAYQEIPYTAAAASAFAIIHTHRLLDIIPDFVTQISFEDDSAVVRTVLMLYEKDFEKYAQVQHLNWKKITLKP</sequence>
<reference evidence="1 2" key="1">
    <citation type="submission" date="2015-10" db="EMBL/GenBank/DDBJ databases">
        <title>Metagenome-Assembled Genomes uncover a global brackish microbiome.</title>
        <authorList>
            <person name="Hugerth L.W."/>
            <person name="Larsson J."/>
            <person name="Alneberg J."/>
            <person name="Lindh M.V."/>
            <person name="Legrand C."/>
            <person name="Pinhassi J."/>
            <person name="Andersson A.F."/>
        </authorList>
    </citation>
    <scope>NUCLEOTIDE SEQUENCE [LARGE SCALE GENOMIC DNA]</scope>
    <source>
        <strain evidence="1">BACL18 MAG-120507-bin52</strain>
    </source>
</reference>
<evidence type="ECO:0008006" key="3">
    <source>
        <dbReference type="Google" id="ProtNLM"/>
    </source>
</evidence>
<accession>A0A0R2RGX9</accession>
<dbReference type="EMBL" id="LIBO01000201">
    <property type="protein sequence ID" value="KRO61812.1"/>
    <property type="molecule type" value="Genomic_DNA"/>
</dbReference>
<organism evidence="1 2">
    <name type="scientific">Verrucomicrobia subdivision 6 bacterium BACL9 MAG-120507-bin52</name>
    <dbReference type="NCBI Taxonomy" id="1655590"/>
    <lineage>
        <taxon>Bacteria</taxon>
        <taxon>Pseudomonadati</taxon>
        <taxon>Verrucomicrobiota</taxon>
        <taxon>Verrucomicrobiia</taxon>
        <taxon>Verrucomicrobiales</taxon>
        <taxon>Verrucomicrobia subdivision 6</taxon>
    </lineage>
</organism>
<protein>
    <recommendedName>
        <fullName evidence="3">DUF1232 domain-containing protein</fullName>
    </recommendedName>
</protein>
<evidence type="ECO:0000313" key="1">
    <source>
        <dbReference type="EMBL" id="KRO61812.1"/>
    </source>
</evidence>
<dbReference type="Proteomes" id="UP000051269">
    <property type="component" value="Unassembled WGS sequence"/>
</dbReference>
<dbReference type="AlphaFoldDB" id="A0A0R2RGX9"/>
<evidence type="ECO:0000313" key="2">
    <source>
        <dbReference type="Proteomes" id="UP000051269"/>
    </source>
</evidence>
<name>A0A0R2RGX9_9BACT</name>